<organism evidence="3 4">
    <name type="scientific">Laspinema palackyanum D2a</name>
    <dbReference type="NCBI Taxonomy" id="2953684"/>
    <lineage>
        <taxon>Bacteria</taxon>
        <taxon>Bacillati</taxon>
        <taxon>Cyanobacteriota</taxon>
        <taxon>Cyanophyceae</taxon>
        <taxon>Oscillatoriophycideae</taxon>
        <taxon>Oscillatoriales</taxon>
        <taxon>Laspinemataceae</taxon>
        <taxon>Laspinema</taxon>
        <taxon>Laspinema palackyanum</taxon>
    </lineage>
</organism>
<dbReference type="RefSeq" id="WP_368009131.1">
    <property type="nucleotide sequence ID" value="NZ_JAMXFF010000057.1"/>
</dbReference>
<proteinExistence type="inferred from homology"/>
<name>A0ABT2N223_9CYAN</name>
<sequence length="65" mass="7120">MSVENRMKATAKNIEGKAQEALGDLTGDPKQKAVGKAKQVQANIEHSVENLKEELDVKSTRVEDL</sequence>
<dbReference type="SUPFAM" id="SSF69047">
    <property type="entry name" value="Hypothetical protein YjbJ"/>
    <property type="match status" value="1"/>
</dbReference>
<dbReference type="InterPro" id="IPR036629">
    <property type="entry name" value="YjbJ_sf"/>
</dbReference>
<comment type="caution">
    <text evidence="3">The sequence shown here is derived from an EMBL/GenBank/DDBJ whole genome shotgun (WGS) entry which is preliminary data.</text>
</comment>
<keyword evidence="4" id="KW-1185">Reference proteome</keyword>
<evidence type="ECO:0000259" key="2">
    <source>
        <dbReference type="Pfam" id="PF05532"/>
    </source>
</evidence>
<accession>A0ABT2N223</accession>
<dbReference type="InterPro" id="IPR008462">
    <property type="entry name" value="CsbD"/>
</dbReference>
<dbReference type="Proteomes" id="UP001525890">
    <property type="component" value="Unassembled WGS sequence"/>
</dbReference>
<dbReference type="Gene3D" id="1.10.1470.10">
    <property type="entry name" value="YjbJ"/>
    <property type="match status" value="1"/>
</dbReference>
<feature type="domain" description="CsbD-like" evidence="2">
    <location>
        <begin position="5"/>
        <end position="55"/>
    </location>
</feature>
<dbReference type="EMBL" id="JAMXFF010000057">
    <property type="protein sequence ID" value="MCT7969682.1"/>
    <property type="molecule type" value="Genomic_DNA"/>
</dbReference>
<evidence type="ECO:0000256" key="1">
    <source>
        <dbReference type="ARBA" id="ARBA00009129"/>
    </source>
</evidence>
<evidence type="ECO:0000313" key="4">
    <source>
        <dbReference type="Proteomes" id="UP001525890"/>
    </source>
</evidence>
<gene>
    <name evidence="3" type="ORF">NG799_25550</name>
</gene>
<evidence type="ECO:0000313" key="3">
    <source>
        <dbReference type="EMBL" id="MCT7969682.1"/>
    </source>
</evidence>
<reference evidence="3 4" key="1">
    <citation type="journal article" date="2022" name="Front. Microbiol.">
        <title>High genomic differentiation and limited gene flow indicate recent cryptic speciation within the genus Laspinema (cyanobacteria).</title>
        <authorList>
            <person name="Stanojkovic A."/>
            <person name="Skoupy S."/>
            <person name="Skaloud P."/>
            <person name="Dvorak P."/>
        </authorList>
    </citation>
    <scope>NUCLEOTIDE SEQUENCE [LARGE SCALE GENOMIC DNA]</scope>
    <source>
        <strain evidence="3 4">D2a</strain>
    </source>
</reference>
<dbReference type="Pfam" id="PF05532">
    <property type="entry name" value="CsbD"/>
    <property type="match status" value="1"/>
</dbReference>
<comment type="similarity">
    <text evidence="1">Belongs to the UPF0337 (CsbD) family.</text>
</comment>
<protein>
    <submittedName>
        <fullName evidence="3">CsbD family protein</fullName>
    </submittedName>
</protein>